<dbReference type="InterPro" id="IPR029033">
    <property type="entry name" value="His_PPase_superfam"/>
</dbReference>
<dbReference type="STRING" id="340177.Cag_2027"/>
<dbReference type="AlphaFoldDB" id="Q3AP00"/>
<accession>Q3AP00</accession>
<dbReference type="SUPFAM" id="SSF53254">
    <property type="entry name" value="Phosphoglycerate mutase-like"/>
    <property type="match status" value="1"/>
</dbReference>
<reference evidence="1" key="1">
    <citation type="submission" date="2005-08" db="EMBL/GenBank/DDBJ databases">
        <title>Complete sequence of Chlorobium chlorochromatii CaD3.</title>
        <authorList>
            <person name="Copeland A."/>
            <person name="Lucas S."/>
            <person name="Lapidus A."/>
            <person name="Barry K."/>
            <person name="Detter J.C."/>
            <person name="Glavina T."/>
            <person name="Hammon N."/>
            <person name="Israni S."/>
            <person name="Pitluck S."/>
            <person name="Bryant D."/>
            <person name="Schmutz J."/>
            <person name="Larimer F."/>
            <person name="Land M."/>
            <person name="Kyrpides N."/>
            <person name="Ivanova N."/>
            <person name="Richardson P."/>
        </authorList>
    </citation>
    <scope>NUCLEOTIDE SEQUENCE [LARGE SCALE GENOMIC DNA]</scope>
    <source>
        <strain evidence="1">CaD3</strain>
    </source>
</reference>
<sequence length="164" mass="17681">MKTLYLIRHAKASSGNNFGGDFERPLHATGIQGARFMGELLKTNGVLPDAVITSSALRTRSTATILCEILGFPAERIEERMEIYEGGAMRLLSIIQHISESCSTAMLIGHNPTITELTSVLSGRAQGGMATGGVAHLQFQVEHWSEVVAGCGTLVAYQFPQAYQ</sequence>
<proteinExistence type="predicted"/>
<dbReference type="Pfam" id="PF00300">
    <property type="entry name" value="His_Phos_1"/>
    <property type="match status" value="1"/>
</dbReference>
<dbReference type="SMART" id="SM00855">
    <property type="entry name" value="PGAM"/>
    <property type="match status" value="1"/>
</dbReference>
<dbReference type="PANTHER" id="PTHR47623:SF1">
    <property type="entry name" value="OS09G0287300 PROTEIN"/>
    <property type="match status" value="1"/>
</dbReference>
<dbReference type="HOGENOM" id="CLU_084603_2_2_10"/>
<name>Q3AP00_CHLCH</name>
<evidence type="ECO:0000313" key="1">
    <source>
        <dbReference type="EMBL" id="ABB29275.1"/>
    </source>
</evidence>
<dbReference type="eggNOG" id="COG2062">
    <property type="taxonomic scope" value="Bacteria"/>
</dbReference>
<organism evidence="1">
    <name type="scientific">Chlorobium chlorochromatii (strain CaD3)</name>
    <dbReference type="NCBI Taxonomy" id="340177"/>
    <lineage>
        <taxon>Bacteria</taxon>
        <taxon>Pseudomonadati</taxon>
        <taxon>Chlorobiota</taxon>
        <taxon>Chlorobiia</taxon>
        <taxon>Chlorobiales</taxon>
        <taxon>Chlorobiaceae</taxon>
        <taxon>Chlorobium/Pelodictyon group</taxon>
        <taxon>Chlorobium</taxon>
    </lineage>
</organism>
<dbReference type="InterPro" id="IPR013078">
    <property type="entry name" value="His_Pase_superF_clade-1"/>
</dbReference>
<gene>
    <name evidence="1" type="ordered locus">Cag_2027</name>
</gene>
<dbReference type="Gene3D" id="3.40.50.1240">
    <property type="entry name" value="Phosphoglycerate mutase-like"/>
    <property type="match status" value="1"/>
</dbReference>
<dbReference type="KEGG" id="cch:Cag_2027"/>
<dbReference type="PANTHER" id="PTHR47623">
    <property type="entry name" value="OS09G0287300 PROTEIN"/>
    <property type="match status" value="1"/>
</dbReference>
<dbReference type="OrthoDB" id="9810154at2"/>
<protein>
    <submittedName>
        <fullName evidence="1">Putative phosphohistidine phosphatase, SixA</fullName>
    </submittedName>
</protein>
<dbReference type="EMBL" id="CP000108">
    <property type="protein sequence ID" value="ABB29275.1"/>
    <property type="molecule type" value="Genomic_DNA"/>
</dbReference>
<dbReference type="CDD" id="cd07067">
    <property type="entry name" value="HP_PGM_like"/>
    <property type="match status" value="1"/>
</dbReference>